<protein>
    <recommendedName>
        <fullName evidence="4">cytidine deaminase</fullName>
        <ecNumber evidence="4">3.5.4.5</ecNumber>
    </recommendedName>
    <alternativeName>
        <fullName evidence="8">Cytidine aminohydrolase</fullName>
    </alternativeName>
</protein>
<dbReference type="NCBIfam" id="NF004064">
    <property type="entry name" value="PRK05578.1"/>
    <property type="match status" value="1"/>
</dbReference>
<dbReference type="InterPro" id="IPR016192">
    <property type="entry name" value="APOBEC/CMP_deaminase_Zn-bd"/>
</dbReference>
<evidence type="ECO:0000256" key="7">
    <source>
        <dbReference type="ARBA" id="ARBA00022833"/>
    </source>
</evidence>
<accession>A0A3B0UMF1</accession>
<dbReference type="GO" id="GO:0055086">
    <property type="term" value="P:nucleobase-containing small molecule metabolic process"/>
    <property type="evidence" value="ECO:0007669"/>
    <property type="project" value="UniProtKB-ARBA"/>
</dbReference>
<keyword evidence="7" id="KW-0862">Zinc</keyword>
<dbReference type="PROSITE" id="PS51747">
    <property type="entry name" value="CYT_DCMP_DEAMINASES_2"/>
    <property type="match status" value="1"/>
</dbReference>
<dbReference type="GO" id="GO:0004126">
    <property type="term" value="F:cytidine deaminase activity"/>
    <property type="evidence" value="ECO:0007669"/>
    <property type="project" value="UniProtKB-EC"/>
</dbReference>
<evidence type="ECO:0000256" key="2">
    <source>
        <dbReference type="ARBA" id="ARBA00003949"/>
    </source>
</evidence>
<keyword evidence="5" id="KW-0479">Metal-binding</keyword>
<dbReference type="GO" id="GO:0008270">
    <property type="term" value="F:zinc ion binding"/>
    <property type="evidence" value="ECO:0007669"/>
    <property type="project" value="InterPro"/>
</dbReference>
<evidence type="ECO:0000256" key="6">
    <source>
        <dbReference type="ARBA" id="ARBA00022801"/>
    </source>
</evidence>
<evidence type="ECO:0000256" key="3">
    <source>
        <dbReference type="ARBA" id="ARBA00006576"/>
    </source>
</evidence>
<dbReference type="GO" id="GO:0042802">
    <property type="term" value="F:identical protein binding"/>
    <property type="evidence" value="ECO:0007669"/>
    <property type="project" value="UniProtKB-ARBA"/>
</dbReference>
<dbReference type="PANTHER" id="PTHR11644">
    <property type="entry name" value="CYTIDINE DEAMINASE"/>
    <property type="match status" value="1"/>
</dbReference>
<evidence type="ECO:0000256" key="9">
    <source>
        <dbReference type="ARBA" id="ARBA00049558"/>
    </source>
</evidence>
<dbReference type="InterPro" id="IPR002125">
    <property type="entry name" value="CMP_dCMP_dom"/>
</dbReference>
<dbReference type="InterPro" id="IPR050202">
    <property type="entry name" value="Cyt/Deoxycyt_deaminase"/>
</dbReference>
<dbReference type="NCBIfam" id="TIGR01354">
    <property type="entry name" value="cyt_deam_tetra"/>
    <property type="match status" value="1"/>
</dbReference>
<dbReference type="InterPro" id="IPR006262">
    <property type="entry name" value="Cyt_deam_tetra"/>
</dbReference>
<dbReference type="Gene3D" id="3.40.140.10">
    <property type="entry name" value="Cytidine Deaminase, domain 2"/>
    <property type="match status" value="1"/>
</dbReference>
<evidence type="ECO:0000256" key="8">
    <source>
        <dbReference type="ARBA" id="ARBA00032005"/>
    </source>
</evidence>
<organism evidence="11">
    <name type="scientific">hydrothermal vent metagenome</name>
    <dbReference type="NCBI Taxonomy" id="652676"/>
    <lineage>
        <taxon>unclassified sequences</taxon>
        <taxon>metagenomes</taxon>
        <taxon>ecological metagenomes</taxon>
    </lineage>
</organism>
<reference evidence="11" key="1">
    <citation type="submission" date="2018-06" db="EMBL/GenBank/DDBJ databases">
        <authorList>
            <person name="Zhirakovskaya E."/>
        </authorList>
    </citation>
    <scope>NUCLEOTIDE SEQUENCE</scope>
</reference>
<gene>
    <name evidence="11" type="ORF">MNBD_BACTEROID06-1615</name>
</gene>
<sequence>MEFTKSFENQIDKLSSEEQKTIMAALKAVEYSYSPYSHFKVGASLLLENGEVILGSNQENAAYPSGLCAERTALFSYGSSDKKSPIAILAIVAFDKDKKQANTCSPCGACRQVMMEFEQKQKKPYKTIFCYEDKIEVLQSAAHLLPYAFHF</sequence>
<comment type="catalytic activity">
    <reaction evidence="9">
        <text>cytidine + H2O + H(+) = uridine + NH4(+)</text>
        <dbReference type="Rhea" id="RHEA:16069"/>
        <dbReference type="ChEBI" id="CHEBI:15377"/>
        <dbReference type="ChEBI" id="CHEBI:15378"/>
        <dbReference type="ChEBI" id="CHEBI:16704"/>
        <dbReference type="ChEBI" id="CHEBI:17562"/>
        <dbReference type="ChEBI" id="CHEBI:28938"/>
        <dbReference type="EC" id="3.5.4.5"/>
    </reaction>
</comment>
<dbReference type="CDD" id="cd01283">
    <property type="entry name" value="cytidine_deaminase"/>
    <property type="match status" value="1"/>
</dbReference>
<evidence type="ECO:0000256" key="1">
    <source>
        <dbReference type="ARBA" id="ARBA00001947"/>
    </source>
</evidence>
<evidence type="ECO:0000256" key="5">
    <source>
        <dbReference type="ARBA" id="ARBA00022723"/>
    </source>
</evidence>
<dbReference type="AlphaFoldDB" id="A0A3B0UMF1"/>
<evidence type="ECO:0000256" key="4">
    <source>
        <dbReference type="ARBA" id="ARBA00012783"/>
    </source>
</evidence>
<feature type="domain" description="CMP/dCMP-type deaminase" evidence="10">
    <location>
        <begin position="16"/>
        <end position="151"/>
    </location>
</feature>
<dbReference type="InterPro" id="IPR016193">
    <property type="entry name" value="Cytidine_deaminase-like"/>
</dbReference>
<dbReference type="EMBL" id="UOES01000099">
    <property type="protein sequence ID" value="VAW26437.1"/>
    <property type="molecule type" value="Genomic_DNA"/>
</dbReference>
<dbReference type="Pfam" id="PF00383">
    <property type="entry name" value="dCMP_cyt_deam_1"/>
    <property type="match status" value="1"/>
</dbReference>
<keyword evidence="6 11" id="KW-0378">Hydrolase</keyword>
<comment type="cofactor">
    <cofactor evidence="1">
        <name>Zn(2+)</name>
        <dbReference type="ChEBI" id="CHEBI:29105"/>
    </cofactor>
</comment>
<dbReference type="PANTHER" id="PTHR11644:SF2">
    <property type="entry name" value="CYTIDINE DEAMINASE"/>
    <property type="match status" value="1"/>
</dbReference>
<comment type="function">
    <text evidence="2">This enzyme scavenges exogenous and endogenous cytidine and 2'-deoxycytidine for UMP synthesis.</text>
</comment>
<evidence type="ECO:0000259" key="10">
    <source>
        <dbReference type="PROSITE" id="PS51747"/>
    </source>
</evidence>
<dbReference type="SUPFAM" id="SSF53927">
    <property type="entry name" value="Cytidine deaminase-like"/>
    <property type="match status" value="1"/>
</dbReference>
<proteinExistence type="inferred from homology"/>
<evidence type="ECO:0000313" key="11">
    <source>
        <dbReference type="EMBL" id="VAW26437.1"/>
    </source>
</evidence>
<name>A0A3B0UMF1_9ZZZZ</name>
<dbReference type="GO" id="GO:0072527">
    <property type="term" value="P:pyrimidine-containing compound metabolic process"/>
    <property type="evidence" value="ECO:0007669"/>
    <property type="project" value="UniProtKB-ARBA"/>
</dbReference>
<dbReference type="EC" id="3.5.4.5" evidence="4"/>
<comment type="similarity">
    <text evidence="3">Belongs to the cytidine and deoxycytidylate deaminase family.</text>
</comment>
<dbReference type="PROSITE" id="PS00903">
    <property type="entry name" value="CYT_DCMP_DEAMINASES_1"/>
    <property type="match status" value="1"/>
</dbReference>
<dbReference type="GO" id="GO:0005829">
    <property type="term" value="C:cytosol"/>
    <property type="evidence" value="ECO:0007669"/>
    <property type="project" value="TreeGrafter"/>
</dbReference>